<evidence type="ECO:0000313" key="9">
    <source>
        <dbReference type="Proteomes" id="UP001321473"/>
    </source>
</evidence>
<evidence type="ECO:0000256" key="1">
    <source>
        <dbReference type="ARBA" id="ARBA00004651"/>
    </source>
</evidence>
<organism evidence="8 9">
    <name type="scientific">Amblyomma americanum</name>
    <name type="common">Lone star tick</name>
    <dbReference type="NCBI Taxonomy" id="6943"/>
    <lineage>
        <taxon>Eukaryota</taxon>
        <taxon>Metazoa</taxon>
        <taxon>Ecdysozoa</taxon>
        <taxon>Arthropoda</taxon>
        <taxon>Chelicerata</taxon>
        <taxon>Arachnida</taxon>
        <taxon>Acari</taxon>
        <taxon>Parasitiformes</taxon>
        <taxon>Ixodida</taxon>
        <taxon>Ixodoidea</taxon>
        <taxon>Ixodidae</taxon>
        <taxon>Amblyomminae</taxon>
        <taxon>Amblyomma</taxon>
    </lineage>
</organism>
<feature type="non-terminal residue" evidence="8">
    <location>
        <position position="1"/>
    </location>
</feature>
<keyword evidence="7" id="KW-0472">Membrane</keyword>
<comment type="caution">
    <text evidence="8">The sequence shown here is derived from an EMBL/GenBank/DDBJ whole genome shotgun (WGS) entry which is preliminary data.</text>
</comment>
<reference evidence="8 9" key="1">
    <citation type="journal article" date="2023" name="Arcadia Sci">
        <title>De novo assembly of a long-read Amblyomma americanum tick genome.</title>
        <authorList>
            <person name="Chou S."/>
            <person name="Poskanzer K.E."/>
            <person name="Rollins M."/>
            <person name="Thuy-Boun P.S."/>
        </authorList>
    </citation>
    <scope>NUCLEOTIDE SEQUENCE [LARGE SCALE GENOMIC DNA]</scope>
    <source>
        <strain evidence="8">F_SG_1</strain>
        <tissue evidence="8">Salivary glands</tissue>
    </source>
</reference>
<keyword evidence="3" id="KW-1003">Cell membrane</keyword>
<evidence type="ECO:0000313" key="8">
    <source>
        <dbReference type="EMBL" id="KAK8771021.1"/>
    </source>
</evidence>
<feature type="transmembrane region" description="Helical" evidence="7">
    <location>
        <begin position="12"/>
        <end position="37"/>
    </location>
</feature>
<feature type="transmembrane region" description="Helical" evidence="7">
    <location>
        <begin position="44"/>
        <end position="61"/>
    </location>
</feature>
<keyword evidence="7" id="KW-1133">Transmembrane helix</keyword>
<evidence type="ECO:0000256" key="7">
    <source>
        <dbReference type="SAM" id="Phobius"/>
    </source>
</evidence>
<dbReference type="InterPro" id="IPR051163">
    <property type="entry name" value="Sodium:Solute_Symporter_SSF"/>
</dbReference>
<keyword evidence="7" id="KW-0812">Transmembrane</keyword>
<gene>
    <name evidence="8" type="ORF">V5799_025735</name>
</gene>
<dbReference type="InterPro" id="IPR038377">
    <property type="entry name" value="Na/Glc_symporter_sf"/>
</dbReference>
<dbReference type="EMBL" id="JARKHS020020257">
    <property type="protein sequence ID" value="KAK8771021.1"/>
    <property type="molecule type" value="Genomic_DNA"/>
</dbReference>
<keyword evidence="5" id="KW-0406">Ion transport</keyword>
<keyword evidence="2" id="KW-0813">Transport</keyword>
<evidence type="ECO:0000256" key="2">
    <source>
        <dbReference type="ARBA" id="ARBA00022448"/>
    </source>
</evidence>
<proteinExistence type="predicted"/>
<keyword evidence="4" id="KW-0915">Sodium</keyword>
<evidence type="ECO:0000256" key="4">
    <source>
        <dbReference type="ARBA" id="ARBA00023053"/>
    </source>
</evidence>
<sequence>TTINDEAFRHFFLQVTMVICNSISGPLCGLFLLALLFPWSNTKGAASSTLVSLALLLWHSVGRSFSGIEPPRMDVSIDGCLANVTAVSTSALRHVRLDVFPFYRISANWMSVFSVLFTIATGLVVSLATGGRREVDKSLQLSSKQVLCVWAQVGLLSRKTLVSDGSPEMSTSKEAISLIPRSGEEAGAC</sequence>
<dbReference type="PANTHER" id="PTHR42985">
    <property type="entry name" value="SODIUM-COUPLED MONOCARBOXYLATE TRANSPORTER"/>
    <property type="match status" value="1"/>
</dbReference>
<protein>
    <submittedName>
        <fullName evidence="8">Uncharacterized protein</fullName>
    </submittedName>
</protein>
<name>A0AAQ4E8E8_AMBAM</name>
<evidence type="ECO:0000256" key="3">
    <source>
        <dbReference type="ARBA" id="ARBA00022475"/>
    </source>
</evidence>
<comment type="subcellular location">
    <subcellularLocation>
        <location evidence="1">Cell membrane</location>
        <topology evidence="1">Multi-pass membrane protein</topology>
    </subcellularLocation>
</comment>
<keyword evidence="6" id="KW-0739">Sodium transport</keyword>
<dbReference type="Proteomes" id="UP001321473">
    <property type="component" value="Unassembled WGS sequence"/>
</dbReference>
<feature type="transmembrane region" description="Helical" evidence="7">
    <location>
        <begin position="109"/>
        <end position="128"/>
    </location>
</feature>
<dbReference type="GO" id="GO:0015293">
    <property type="term" value="F:symporter activity"/>
    <property type="evidence" value="ECO:0007669"/>
    <property type="project" value="TreeGrafter"/>
</dbReference>
<dbReference type="GO" id="GO:0006814">
    <property type="term" value="P:sodium ion transport"/>
    <property type="evidence" value="ECO:0007669"/>
    <property type="project" value="UniProtKB-KW"/>
</dbReference>
<keyword evidence="9" id="KW-1185">Reference proteome</keyword>
<dbReference type="AlphaFoldDB" id="A0AAQ4E8E8"/>
<dbReference type="Gene3D" id="1.20.1730.10">
    <property type="entry name" value="Sodium/glucose cotransporter"/>
    <property type="match status" value="1"/>
</dbReference>
<evidence type="ECO:0000256" key="6">
    <source>
        <dbReference type="ARBA" id="ARBA00023201"/>
    </source>
</evidence>
<dbReference type="PANTHER" id="PTHR42985:SF40">
    <property type="entry name" value="LD47995P-RELATED"/>
    <property type="match status" value="1"/>
</dbReference>
<accession>A0AAQ4E8E8</accession>
<dbReference type="GO" id="GO:0005886">
    <property type="term" value="C:plasma membrane"/>
    <property type="evidence" value="ECO:0007669"/>
    <property type="project" value="UniProtKB-SubCell"/>
</dbReference>
<evidence type="ECO:0000256" key="5">
    <source>
        <dbReference type="ARBA" id="ARBA00023065"/>
    </source>
</evidence>